<dbReference type="AlphaFoldDB" id="A0A9Q1CTN1"/>
<gene>
    <name evidence="2" type="ORF">HOLleu_04093</name>
</gene>
<evidence type="ECO:0000313" key="2">
    <source>
        <dbReference type="EMBL" id="KAJ8050768.1"/>
    </source>
</evidence>
<organism evidence="2 3">
    <name type="scientific">Holothuria leucospilota</name>
    <name type="common">Black long sea cucumber</name>
    <name type="synonym">Mertensiothuria leucospilota</name>
    <dbReference type="NCBI Taxonomy" id="206669"/>
    <lineage>
        <taxon>Eukaryota</taxon>
        <taxon>Metazoa</taxon>
        <taxon>Echinodermata</taxon>
        <taxon>Eleutherozoa</taxon>
        <taxon>Echinozoa</taxon>
        <taxon>Holothuroidea</taxon>
        <taxon>Aspidochirotacea</taxon>
        <taxon>Aspidochirotida</taxon>
        <taxon>Holothuriidae</taxon>
        <taxon>Holothuria</taxon>
    </lineage>
</organism>
<dbReference type="EMBL" id="JAIZAY010000001">
    <property type="protein sequence ID" value="KAJ8050768.1"/>
    <property type="molecule type" value="Genomic_DNA"/>
</dbReference>
<protein>
    <recommendedName>
        <fullName evidence="1">Integrase zinc-binding domain-containing protein</fullName>
    </recommendedName>
</protein>
<evidence type="ECO:0000259" key="1">
    <source>
        <dbReference type="Pfam" id="PF17921"/>
    </source>
</evidence>
<dbReference type="FunFam" id="1.10.340.70:FF:000001">
    <property type="entry name" value="Retrovirus-related Pol polyprotein from transposon gypsy-like Protein"/>
    <property type="match status" value="1"/>
</dbReference>
<dbReference type="Proteomes" id="UP001152320">
    <property type="component" value="Chromosome 1"/>
</dbReference>
<dbReference type="InterPro" id="IPR050951">
    <property type="entry name" value="Retrovirus_Pol_polyprotein"/>
</dbReference>
<dbReference type="Gene3D" id="1.10.340.70">
    <property type="match status" value="1"/>
</dbReference>
<accession>A0A9Q1CTN1</accession>
<name>A0A9Q1CTN1_HOLLE</name>
<dbReference type="PANTHER" id="PTHR37984">
    <property type="entry name" value="PROTEIN CBG26694"/>
    <property type="match status" value="1"/>
</dbReference>
<evidence type="ECO:0000313" key="3">
    <source>
        <dbReference type="Proteomes" id="UP001152320"/>
    </source>
</evidence>
<keyword evidence="3" id="KW-1185">Reference proteome</keyword>
<dbReference type="Pfam" id="PF17921">
    <property type="entry name" value="Integrase_H2C2"/>
    <property type="match status" value="1"/>
</dbReference>
<dbReference type="PANTHER" id="PTHR37984:SF15">
    <property type="entry name" value="INTEGRASE CATALYTIC DOMAIN-CONTAINING PROTEIN"/>
    <property type="match status" value="1"/>
</dbReference>
<feature type="domain" description="Integrase zinc-binding" evidence="1">
    <location>
        <begin position="119"/>
        <end position="175"/>
    </location>
</feature>
<sequence>MNNPLYDLVLGNVQGVRNPWDPDKNWQNSRDQKKEFCAVETRAMIARKEKPVPPLKVVQTLVKVSSKEDILKGQYNDKTLENIRKWSQEGKRKEMDSCLGNTGSRIYVENGKIFRQLVVPKEFREIVLRLAHDSPMAGHMKTKKTLDRVLTSFYWPGIHGDVNRYSKSCDVCQKTISKGLVQKVPLGTMPLIDTPFKRIAIDIVVRSNPLQIVEIGTF</sequence>
<proteinExistence type="predicted"/>
<reference evidence="2" key="1">
    <citation type="submission" date="2021-10" db="EMBL/GenBank/DDBJ databases">
        <title>Tropical sea cucumber genome reveals ecological adaptation and Cuvierian tubules defense mechanism.</title>
        <authorList>
            <person name="Chen T."/>
        </authorList>
    </citation>
    <scope>NUCLEOTIDE SEQUENCE</scope>
    <source>
        <strain evidence="2">Nanhai2018</strain>
        <tissue evidence="2">Muscle</tissue>
    </source>
</reference>
<comment type="caution">
    <text evidence="2">The sequence shown here is derived from an EMBL/GenBank/DDBJ whole genome shotgun (WGS) entry which is preliminary data.</text>
</comment>
<dbReference type="InterPro" id="IPR041588">
    <property type="entry name" value="Integrase_H2C2"/>
</dbReference>
<dbReference type="OrthoDB" id="115183at2759"/>